<protein>
    <submittedName>
        <fullName evidence="1">Uncharacterized protein</fullName>
    </submittedName>
</protein>
<evidence type="ECO:0000313" key="1">
    <source>
        <dbReference type="EMBL" id="EEF40610.1"/>
    </source>
</evidence>
<dbReference type="AlphaFoldDB" id="B9S731"/>
<accession>B9S731</accession>
<dbReference type="EMBL" id="EQ973883">
    <property type="protein sequence ID" value="EEF40610.1"/>
    <property type="molecule type" value="Genomic_DNA"/>
</dbReference>
<proteinExistence type="predicted"/>
<keyword evidence="2" id="KW-1185">Reference proteome</keyword>
<dbReference type="InParanoid" id="B9S731"/>
<sequence>MDPEAAEPFAFFIIAKVITVTPLSLTAPPPLFHRHPSILKFTVTTAGTIKSMASQPSPCLHHHLFSVTISTAYIKLVKPMASIKSLSTTTSIFLIKTHNLCLTSSIQPKTKKEHCYFDE</sequence>
<name>B9S731_RICCO</name>
<evidence type="ECO:0000313" key="2">
    <source>
        <dbReference type="Proteomes" id="UP000008311"/>
    </source>
</evidence>
<gene>
    <name evidence="1" type="ORF">RCOM_1332610</name>
</gene>
<dbReference type="Proteomes" id="UP000008311">
    <property type="component" value="Unassembled WGS sequence"/>
</dbReference>
<reference evidence="2" key="1">
    <citation type="journal article" date="2010" name="Nat. Biotechnol.">
        <title>Draft genome sequence of the oilseed species Ricinus communis.</title>
        <authorList>
            <person name="Chan A.P."/>
            <person name="Crabtree J."/>
            <person name="Zhao Q."/>
            <person name="Lorenzi H."/>
            <person name="Orvis J."/>
            <person name="Puiu D."/>
            <person name="Melake-Berhan A."/>
            <person name="Jones K.M."/>
            <person name="Redman J."/>
            <person name="Chen G."/>
            <person name="Cahoon E.B."/>
            <person name="Gedil M."/>
            <person name="Stanke M."/>
            <person name="Haas B.J."/>
            <person name="Wortman J.R."/>
            <person name="Fraser-Liggett C.M."/>
            <person name="Ravel J."/>
            <person name="Rabinowicz P.D."/>
        </authorList>
    </citation>
    <scope>NUCLEOTIDE SEQUENCE [LARGE SCALE GENOMIC DNA]</scope>
    <source>
        <strain evidence="2">cv. Hale</strain>
    </source>
</reference>
<organism evidence="1 2">
    <name type="scientific">Ricinus communis</name>
    <name type="common">Castor bean</name>
    <dbReference type="NCBI Taxonomy" id="3988"/>
    <lineage>
        <taxon>Eukaryota</taxon>
        <taxon>Viridiplantae</taxon>
        <taxon>Streptophyta</taxon>
        <taxon>Embryophyta</taxon>
        <taxon>Tracheophyta</taxon>
        <taxon>Spermatophyta</taxon>
        <taxon>Magnoliopsida</taxon>
        <taxon>eudicotyledons</taxon>
        <taxon>Gunneridae</taxon>
        <taxon>Pentapetalae</taxon>
        <taxon>rosids</taxon>
        <taxon>fabids</taxon>
        <taxon>Malpighiales</taxon>
        <taxon>Euphorbiaceae</taxon>
        <taxon>Acalyphoideae</taxon>
        <taxon>Acalypheae</taxon>
        <taxon>Ricinus</taxon>
    </lineage>
</organism>